<dbReference type="Proteomes" id="UP000788419">
    <property type="component" value="Unassembled WGS sequence"/>
</dbReference>
<evidence type="ECO:0000256" key="5">
    <source>
        <dbReference type="ARBA" id="ARBA00022989"/>
    </source>
</evidence>
<dbReference type="EMBL" id="PDWN01000011">
    <property type="protein sequence ID" value="KAF1693496.1"/>
    <property type="molecule type" value="Genomic_DNA"/>
</dbReference>
<dbReference type="PANTHER" id="PTHR30406">
    <property type="entry name" value="SULFATE TRANSPORT SYSTEM PERMEASE PROTEIN"/>
    <property type="match status" value="1"/>
</dbReference>
<reference evidence="11 12" key="1">
    <citation type="submission" date="2017-10" db="EMBL/GenBank/DDBJ databases">
        <title>Whole genome sequencing of members of genus Pseudoxanthomonas.</title>
        <authorList>
            <person name="Kumar S."/>
            <person name="Bansal K."/>
            <person name="Kaur A."/>
            <person name="Patil P."/>
            <person name="Sharma S."/>
            <person name="Patil P.B."/>
        </authorList>
    </citation>
    <scope>NUCLEOTIDE SEQUENCE [LARGE SCALE GENOMIC DNA]</scope>
    <source>
        <strain evidence="11 12">DSM 17801</strain>
    </source>
</reference>
<evidence type="ECO:0000256" key="8">
    <source>
        <dbReference type="ARBA" id="ARBA00025323"/>
    </source>
</evidence>
<dbReference type="InterPro" id="IPR005667">
    <property type="entry name" value="Sulph_transpt2"/>
</dbReference>
<feature type="transmembrane region" description="Helical" evidence="9">
    <location>
        <begin position="281"/>
        <end position="303"/>
    </location>
</feature>
<feature type="transmembrane region" description="Helical" evidence="9">
    <location>
        <begin position="122"/>
        <end position="146"/>
    </location>
</feature>
<dbReference type="NCBIfam" id="TIGR00969">
    <property type="entry name" value="3a0106s02"/>
    <property type="match status" value="1"/>
</dbReference>
<keyword evidence="6" id="KW-0764">Sulfate transport</keyword>
<evidence type="ECO:0000256" key="9">
    <source>
        <dbReference type="SAM" id="Phobius"/>
    </source>
</evidence>
<dbReference type="PROSITE" id="PS50928">
    <property type="entry name" value="ABC_TM1"/>
    <property type="match status" value="1"/>
</dbReference>
<feature type="transmembrane region" description="Helical" evidence="9">
    <location>
        <begin position="177"/>
        <end position="197"/>
    </location>
</feature>
<dbReference type="Gene3D" id="1.10.3720.10">
    <property type="entry name" value="MetI-like"/>
    <property type="match status" value="1"/>
</dbReference>
<gene>
    <name evidence="11" type="primary">cysW</name>
    <name evidence="11" type="ORF">CSC65_11880</name>
</gene>
<dbReference type="NCBIfam" id="TIGR02140">
    <property type="entry name" value="permease_CysW"/>
    <property type="match status" value="1"/>
</dbReference>
<comment type="subcellular location">
    <subcellularLocation>
        <location evidence="1">Cell membrane</location>
        <topology evidence="1">Multi-pass membrane protein</topology>
    </subcellularLocation>
</comment>
<keyword evidence="12" id="KW-1185">Reference proteome</keyword>
<dbReference type="InterPro" id="IPR035906">
    <property type="entry name" value="MetI-like_sf"/>
</dbReference>
<comment type="subunit">
    <text evidence="2">The complex is composed of two ATP-binding proteins (CysA), two transmembrane proteins (CysT and CysW) and a solute-binding protein (CysP).</text>
</comment>
<dbReference type="InterPro" id="IPR000515">
    <property type="entry name" value="MetI-like"/>
</dbReference>
<feature type="domain" description="ABC transmembrane type-1" evidence="10">
    <location>
        <begin position="87"/>
        <end position="304"/>
    </location>
</feature>
<feature type="transmembrane region" description="Helical" evidence="9">
    <location>
        <begin position="83"/>
        <end position="110"/>
    </location>
</feature>
<name>A0ABQ6Z5U8_9GAMM</name>
<comment type="function">
    <text evidence="8">Part of the ABC transporter complex CysAWTP (TC 3.A.1.6.1) involved in sulfate/thiosulfate import. Probably responsible for the translocation of the substrate across the membrane.</text>
</comment>
<evidence type="ECO:0000259" key="10">
    <source>
        <dbReference type="PROSITE" id="PS50928"/>
    </source>
</evidence>
<keyword evidence="7 9" id="KW-0472">Membrane</keyword>
<dbReference type="PANTHER" id="PTHR30406:SF1">
    <property type="entry name" value="SULFATE TRANSPORT SYSTEM PERMEASE PROTEIN CYSW"/>
    <property type="match status" value="1"/>
</dbReference>
<evidence type="ECO:0000256" key="7">
    <source>
        <dbReference type="ARBA" id="ARBA00023136"/>
    </source>
</evidence>
<dbReference type="CDD" id="cd06261">
    <property type="entry name" value="TM_PBP2"/>
    <property type="match status" value="1"/>
</dbReference>
<evidence type="ECO:0000256" key="6">
    <source>
        <dbReference type="ARBA" id="ARBA00023032"/>
    </source>
</evidence>
<evidence type="ECO:0000256" key="2">
    <source>
        <dbReference type="ARBA" id="ARBA00011779"/>
    </source>
</evidence>
<evidence type="ECO:0000256" key="1">
    <source>
        <dbReference type="ARBA" id="ARBA00004651"/>
    </source>
</evidence>
<feature type="transmembrane region" description="Helical" evidence="9">
    <location>
        <begin position="38"/>
        <end position="63"/>
    </location>
</feature>
<keyword evidence="5 9" id="KW-1133">Transmembrane helix</keyword>
<evidence type="ECO:0000256" key="3">
    <source>
        <dbReference type="ARBA" id="ARBA00022448"/>
    </source>
</evidence>
<accession>A0ABQ6Z5U8</accession>
<evidence type="ECO:0000313" key="12">
    <source>
        <dbReference type="Proteomes" id="UP000788419"/>
    </source>
</evidence>
<keyword evidence="4 9" id="KW-0812">Transmembrane</keyword>
<keyword evidence="3" id="KW-0813">Transport</keyword>
<evidence type="ECO:0000256" key="4">
    <source>
        <dbReference type="ARBA" id="ARBA00022692"/>
    </source>
</evidence>
<dbReference type="SUPFAM" id="SSF161098">
    <property type="entry name" value="MetI-like"/>
    <property type="match status" value="1"/>
</dbReference>
<protein>
    <submittedName>
        <fullName evidence="11">Sulfate ABC transporter permease subunit CysW</fullName>
    </submittedName>
</protein>
<dbReference type="InterPro" id="IPR011866">
    <property type="entry name" value="CysW_permease"/>
</dbReference>
<evidence type="ECO:0000313" key="11">
    <source>
        <dbReference type="EMBL" id="KAF1693496.1"/>
    </source>
</evidence>
<organism evidence="11 12">
    <name type="scientific">Pseudoxanthomonas daejeonensis</name>
    <dbReference type="NCBI Taxonomy" id="266062"/>
    <lineage>
        <taxon>Bacteria</taxon>
        <taxon>Pseudomonadati</taxon>
        <taxon>Pseudomonadota</taxon>
        <taxon>Gammaproteobacteria</taxon>
        <taxon>Lysobacterales</taxon>
        <taxon>Lysobacteraceae</taxon>
        <taxon>Pseudoxanthomonas</taxon>
    </lineage>
</organism>
<comment type="caution">
    <text evidence="11">The sequence shown here is derived from an EMBL/GenBank/DDBJ whole genome shotgun (WGS) entry which is preliminary data.</text>
</comment>
<sequence length="321" mass="35054">MGDTLGAILAVDAGERVVQHARDRSPARPASPTTEPRWVQVSLIVLALAFLLSFLLLPLLLVFTEALRGGVDAFIVAVTEPDALAAIRLTLLVTAIVLPLNLVFGVAAAWAVTKHDFIGKRWLVTLIDLPFAVSPVVAGLVFVLIFGAQGWVYPLIDEGWRFTLPLWGEIHLQLPKIIFALPGIVLATIFVTFPFIARELMPLMEQQGVDEELAAMSLGASGWQTFWRVTLPNIRWALLYGVLLCGARAMGEFGAVSVVSGHIRGRTNTLPLHVEILYNEYAYSAAFAAASLLALSALVTLVLKTWLEWRHGESLAANHRH</sequence>
<dbReference type="Pfam" id="PF00528">
    <property type="entry name" value="BPD_transp_1"/>
    <property type="match status" value="1"/>
</dbReference>
<proteinExistence type="predicted"/>